<dbReference type="InterPro" id="IPR041239">
    <property type="entry name" value="DUF5605"/>
</dbReference>
<evidence type="ECO:0000259" key="2">
    <source>
        <dbReference type="Pfam" id="PF18310"/>
    </source>
</evidence>
<dbReference type="Pfam" id="PF16586">
    <property type="entry name" value="DUF5060"/>
    <property type="match status" value="1"/>
</dbReference>
<comment type="caution">
    <text evidence="3">The sequence shown here is derived from an EMBL/GenBank/DDBJ whole genome shotgun (WGS) entry which is preliminary data.</text>
</comment>
<dbReference type="RefSeq" id="WP_146200381.1">
    <property type="nucleotide sequence ID" value="NZ_BDQX01000069.1"/>
</dbReference>
<evidence type="ECO:0000313" key="4">
    <source>
        <dbReference type="Proteomes" id="UP000245202"/>
    </source>
</evidence>
<feature type="domain" description="DUF5060" evidence="1">
    <location>
        <begin position="7"/>
        <end position="72"/>
    </location>
</feature>
<evidence type="ECO:0000259" key="1">
    <source>
        <dbReference type="Pfam" id="PF16586"/>
    </source>
</evidence>
<evidence type="ECO:0000313" key="3">
    <source>
        <dbReference type="EMBL" id="GBG06985.1"/>
    </source>
</evidence>
<accession>A0A2R5ELK9</accession>
<dbReference type="AlphaFoldDB" id="A0A2R5ELK9"/>
<dbReference type="PANTHER" id="PTHR37836:SF2">
    <property type="entry name" value="DUF4038 DOMAIN-CONTAINING PROTEIN"/>
    <property type="match status" value="1"/>
</dbReference>
<dbReference type="Gene3D" id="2.60.40.3950">
    <property type="match status" value="1"/>
</dbReference>
<dbReference type="Pfam" id="PF18310">
    <property type="entry name" value="DUF5605"/>
    <property type="match status" value="1"/>
</dbReference>
<reference evidence="3 4" key="1">
    <citation type="submission" date="2017-08" db="EMBL/GenBank/DDBJ databases">
        <title>Substantial Increase in Enzyme Production by Combined Drug-Resistance Mutations in Paenibacillus agaridevorans.</title>
        <authorList>
            <person name="Tanaka Y."/>
            <person name="Funane K."/>
            <person name="Hosaka T."/>
            <person name="Shiwa Y."/>
            <person name="Fujita N."/>
            <person name="Miyazaki T."/>
            <person name="Yoshikawa H."/>
            <person name="Murakami K."/>
            <person name="Kasahara K."/>
            <person name="Inaoka T."/>
            <person name="Hiraga Y."/>
            <person name="Ochi K."/>
        </authorList>
    </citation>
    <scope>NUCLEOTIDE SEQUENCE [LARGE SCALE GENOMIC DNA]</scope>
    <source>
        <strain evidence="3 4">T-3040</strain>
    </source>
</reference>
<evidence type="ECO:0008006" key="5">
    <source>
        <dbReference type="Google" id="ProtNLM"/>
    </source>
</evidence>
<feature type="domain" description="DUF5605" evidence="2">
    <location>
        <begin position="406"/>
        <end position="475"/>
    </location>
</feature>
<protein>
    <recommendedName>
        <fullName evidence="5">DUF5060 domain-containing protein</fullName>
    </recommendedName>
</protein>
<dbReference type="InterPro" id="IPR013783">
    <property type="entry name" value="Ig-like_fold"/>
</dbReference>
<sequence length="493" mass="55583">MIHYKEEVERFGKFELQMTGREDDALFADSGLWAEFSKDDRHFVSEGFYDGEGRLLIRFMPDEEGDWSFRVNGASAPAGGYAGQFHCLPAGADNHGPVSVSNATLFAYADGKLYTPFGTLLEAWHVQDESSRDRTIRTLSASPFNKARMSVVPQAGHAGDGETDISPFALRPDGQPDGDCFEPAYFAKLEACVESLSRIGVEAELILFPSSMDLEGAIRLTAEQEERYIRYAVSRLAAYRNVWWTMADLGDGTRRREVDWRAYFQTLRECDYGHHLCSIHGTPSAFDWGVPWLTHVSLRQEDVMLASDLTLQYEKPIVIDDCGREGIGAEPREALTSEDMAYRIWEGLSRGGFAAHGESLRGPDGTSWSVHGGELLGESVERIAFLRGLLEDAPGYLTYSRQRHDASTLEKRGEYYLQYFGPHRFSSRDFGMQTGEFAVDIIDTWNMTIERLDQTFQQRFQIKLPGEIYYALRLRKIGEGAEQDEPKKEQASA</sequence>
<keyword evidence="4" id="KW-1185">Reference proteome</keyword>
<dbReference type="Proteomes" id="UP000245202">
    <property type="component" value="Unassembled WGS sequence"/>
</dbReference>
<dbReference type="Gene3D" id="2.60.40.10">
    <property type="entry name" value="Immunoglobulins"/>
    <property type="match status" value="1"/>
</dbReference>
<proteinExistence type="predicted"/>
<dbReference type="EMBL" id="BDQX01000069">
    <property type="protein sequence ID" value="GBG06985.1"/>
    <property type="molecule type" value="Genomic_DNA"/>
</dbReference>
<gene>
    <name evidence="3" type="ORF">PAT3040_01532</name>
</gene>
<organism evidence="3 4">
    <name type="scientific">Paenibacillus agaridevorans</name>
    <dbReference type="NCBI Taxonomy" id="171404"/>
    <lineage>
        <taxon>Bacteria</taxon>
        <taxon>Bacillati</taxon>
        <taxon>Bacillota</taxon>
        <taxon>Bacilli</taxon>
        <taxon>Bacillales</taxon>
        <taxon>Paenibacillaceae</taxon>
        <taxon>Paenibacillus</taxon>
    </lineage>
</organism>
<dbReference type="InterPro" id="IPR032260">
    <property type="entry name" value="DUF5060"/>
</dbReference>
<name>A0A2R5ELK9_9BACL</name>
<dbReference type="Gene3D" id="3.20.20.80">
    <property type="entry name" value="Glycosidases"/>
    <property type="match status" value="1"/>
</dbReference>
<dbReference type="PANTHER" id="PTHR37836">
    <property type="entry name" value="LMO1036 PROTEIN"/>
    <property type="match status" value="1"/>
</dbReference>